<dbReference type="GO" id="GO:1990976">
    <property type="term" value="P:protein transport along microtubule to mitotic spindle pole body"/>
    <property type="evidence" value="ECO:0007669"/>
    <property type="project" value="EnsemblFungi"/>
</dbReference>
<dbReference type="RefSeq" id="XP_003957401.1">
    <property type="nucleotide sequence ID" value="XM_003957352.1"/>
</dbReference>
<keyword evidence="10" id="KW-0498">Mitosis</keyword>
<keyword evidence="9" id="KW-0493">Microtubule</keyword>
<evidence type="ECO:0000256" key="7">
    <source>
        <dbReference type="ARBA" id="ARBA00022490"/>
    </source>
</evidence>
<dbReference type="GO" id="GO:0051301">
    <property type="term" value="P:cell division"/>
    <property type="evidence" value="ECO:0007669"/>
    <property type="project" value="UniProtKB-KW"/>
</dbReference>
<feature type="compositionally biased region" description="Basic and acidic residues" evidence="17">
    <location>
        <begin position="11"/>
        <end position="22"/>
    </location>
</feature>
<evidence type="ECO:0000256" key="15">
    <source>
        <dbReference type="ARBA" id="ARBA00023328"/>
    </source>
</evidence>
<organism evidence="18 19">
    <name type="scientific">Kazachstania africana (strain ATCC 22294 / BCRC 22015 / CBS 2517 / CECT 1963 / NBRC 1671 / NRRL Y-8276)</name>
    <name type="common">Yeast</name>
    <name type="synonym">Kluyveromyces africanus</name>
    <dbReference type="NCBI Taxonomy" id="1071382"/>
    <lineage>
        <taxon>Eukaryota</taxon>
        <taxon>Fungi</taxon>
        <taxon>Dikarya</taxon>
        <taxon>Ascomycota</taxon>
        <taxon>Saccharomycotina</taxon>
        <taxon>Saccharomycetes</taxon>
        <taxon>Saccharomycetales</taxon>
        <taxon>Saccharomycetaceae</taxon>
        <taxon>Kazachstania</taxon>
    </lineage>
</organism>
<dbReference type="InterPro" id="IPR013958">
    <property type="entry name" value="DASH_Dad1"/>
</dbReference>
<dbReference type="PANTHER" id="PTHR28025:SF1">
    <property type="entry name" value="DASH COMPLEX SUBUNIT DAD1"/>
    <property type="match status" value="1"/>
</dbReference>
<evidence type="ECO:0000256" key="11">
    <source>
        <dbReference type="ARBA" id="ARBA00022838"/>
    </source>
</evidence>
<keyword evidence="15" id="KW-0137">Centromere</keyword>
<keyword evidence="14" id="KW-0131">Cell cycle</keyword>
<evidence type="ECO:0000313" key="18">
    <source>
        <dbReference type="EMBL" id="CCF58266.1"/>
    </source>
</evidence>
<evidence type="ECO:0000256" key="9">
    <source>
        <dbReference type="ARBA" id="ARBA00022701"/>
    </source>
</evidence>
<keyword evidence="13" id="KW-0539">Nucleus</keyword>
<proteinExistence type="inferred from homology"/>
<dbReference type="HOGENOM" id="CLU_142427_2_2_1"/>
<dbReference type="InParanoid" id="H2AV66"/>
<dbReference type="STRING" id="1071382.H2AV66"/>
<evidence type="ECO:0000256" key="3">
    <source>
        <dbReference type="ARBA" id="ARBA00004629"/>
    </source>
</evidence>
<dbReference type="FunCoup" id="H2AV66">
    <property type="interactions" value="44"/>
</dbReference>
<keyword evidence="12" id="KW-0206">Cytoskeleton</keyword>
<evidence type="ECO:0000256" key="6">
    <source>
        <dbReference type="ARBA" id="ARBA00022454"/>
    </source>
</evidence>
<dbReference type="Pfam" id="PF08649">
    <property type="entry name" value="DASH_Dad1"/>
    <property type="match status" value="1"/>
</dbReference>
<reference evidence="18 19" key="1">
    <citation type="journal article" date="2011" name="Proc. Natl. Acad. Sci. U.S.A.">
        <title>Evolutionary erosion of yeast sex chromosomes by mating-type switching accidents.</title>
        <authorList>
            <person name="Gordon J.L."/>
            <person name="Armisen D."/>
            <person name="Proux-Wera E."/>
            <person name="Oheigeartaigh S.S."/>
            <person name="Byrne K.P."/>
            <person name="Wolfe K.H."/>
        </authorList>
    </citation>
    <scope>NUCLEOTIDE SEQUENCE [LARGE SCALE GENOMIC DNA]</scope>
    <source>
        <strain evidence="19">ATCC 22294 / BCRC 22015 / CBS 2517 / CECT 1963 / NBRC 1671 / NRRL Y-8276</strain>
    </source>
</reference>
<dbReference type="eggNOG" id="ENOG502SBWQ">
    <property type="taxonomic scope" value="Eukaryota"/>
</dbReference>
<dbReference type="OrthoDB" id="5566853at2759"/>
<evidence type="ECO:0000256" key="16">
    <source>
        <dbReference type="ARBA" id="ARBA00030566"/>
    </source>
</evidence>
<dbReference type="PANTHER" id="PTHR28025">
    <property type="entry name" value="DASH COMPLEX SUBUNIT DAD1"/>
    <property type="match status" value="1"/>
</dbReference>
<evidence type="ECO:0000256" key="1">
    <source>
        <dbReference type="ARBA" id="ARBA00004123"/>
    </source>
</evidence>
<keyword evidence="8" id="KW-0132">Cell division</keyword>
<dbReference type="KEGG" id="kaf:KAFR_0E01120"/>
<dbReference type="EMBL" id="HE650825">
    <property type="protein sequence ID" value="CCF58266.1"/>
    <property type="molecule type" value="Genomic_DNA"/>
</dbReference>
<evidence type="ECO:0000256" key="12">
    <source>
        <dbReference type="ARBA" id="ARBA00023212"/>
    </source>
</evidence>
<evidence type="ECO:0000256" key="10">
    <source>
        <dbReference type="ARBA" id="ARBA00022776"/>
    </source>
</evidence>
<evidence type="ECO:0000256" key="13">
    <source>
        <dbReference type="ARBA" id="ARBA00023242"/>
    </source>
</evidence>
<evidence type="ECO:0000256" key="2">
    <source>
        <dbReference type="ARBA" id="ARBA00004186"/>
    </source>
</evidence>
<dbReference type="GO" id="GO:0005876">
    <property type="term" value="C:spindle microtubule"/>
    <property type="evidence" value="ECO:0007669"/>
    <property type="project" value="TreeGrafter"/>
</dbReference>
<dbReference type="GO" id="GO:0031116">
    <property type="term" value="P:positive regulation of microtubule polymerization"/>
    <property type="evidence" value="ECO:0007669"/>
    <property type="project" value="EnsemblFungi"/>
</dbReference>
<dbReference type="GeneID" id="13882845"/>
<dbReference type="GO" id="GO:1990758">
    <property type="term" value="P:mitotic sister chromatid biorientation"/>
    <property type="evidence" value="ECO:0007669"/>
    <property type="project" value="EnsemblFungi"/>
</dbReference>
<accession>H2AV66</accession>
<evidence type="ECO:0000256" key="8">
    <source>
        <dbReference type="ARBA" id="ARBA00022618"/>
    </source>
</evidence>
<protein>
    <recommendedName>
        <fullName evidence="5">DASH complex subunit DAD1</fullName>
    </recommendedName>
    <alternativeName>
        <fullName evidence="16">Outer kinetochore protein DAD1</fullName>
    </alternativeName>
</protein>
<keyword evidence="11" id="KW-0995">Kinetochore</keyword>
<evidence type="ECO:0000313" key="19">
    <source>
        <dbReference type="Proteomes" id="UP000005220"/>
    </source>
</evidence>
<evidence type="ECO:0000256" key="14">
    <source>
        <dbReference type="ARBA" id="ARBA00023306"/>
    </source>
</evidence>
<keyword evidence="6" id="KW-0158">Chromosome</keyword>
<dbReference type="GO" id="GO:0051987">
    <property type="term" value="P:positive regulation of attachment of spindle microtubules to kinetochore"/>
    <property type="evidence" value="ECO:0007669"/>
    <property type="project" value="EnsemblFungi"/>
</dbReference>
<feature type="region of interest" description="Disordered" evidence="17">
    <location>
        <begin position="1"/>
        <end position="24"/>
    </location>
</feature>
<gene>
    <name evidence="18" type="primary">KAFR0E01120</name>
    <name evidence="18" type="ORF">KAFR_0E01120</name>
</gene>
<evidence type="ECO:0000256" key="5">
    <source>
        <dbReference type="ARBA" id="ARBA00020261"/>
    </source>
</evidence>
<dbReference type="GO" id="GO:0051010">
    <property type="term" value="F:microtubule plus-end binding"/>
    <property type="evidence" value="ECO:0007669"/>
    <property type="project" value="EnsemblFungi"/>
</dbReference>
<keyword evidence="7" id="KW-0963">Cytoplasm</keyword>
<dbReference type="Proteomes" id="UP000005220">
    <property type="component" value="Chromosome 5"/>
</dbReference>
<dbReference type="GO" id="GO:0072686">
    <property type="term" value="C:mitotic spindle"/>
    <property type="evidence" value="ECO:0007669"/>
    <property type="project" value="InterPro"/>
</dbReference>
<dbReference type="GO" id="GO:0042729">
    <property type="term" value="C:DASH complex"/>
    <property type="evidence" value="ECO:0007669"/>
    <property type="project" value="EnsemblFungi"/>
</dbReference>
<keyword evidence="19" id="KW-1185">Reference proteome</keyword>
<comment type="subcellular location">
    <subcellularLocation>
        <location evidence="3">Chromosome</location>
        <location evidence="3">Centromere</location>
        <location evidence="3">Kinetochore</location>
    </subcellularLocation>
    <subcellularLocation>
        <location evidence="2">Cytoplasm</location>
        <location evidence="2">Cytoskeleton</location>
        <location evidence="2">Spindle</location>
    </subcellularLocation>
    <subcellularLocation>
        <location evidence="1">Nucleus</location>
    </subcellularLocation>
</comment>
<sequence>MSASNLIEPSHNIEVEDSDSKTELSSTDKYFLEQRNVILQDINNTMDSILNGLNELNISLENSIAVGKEFESISLLWKNFYNELEENVEGEDDGIDNNM</sequence>
<evidence type="ECO:0000256" key="4">
    <source>
        <dbReference type="ARBA" id="ARBA00010146"/>
    </source>
</evidence>
<evidence type="ECO:0000256" key="17">
    <source>
        <dbReference type="SAM" id="MobiDB-lite"/>
    </source>
</evidence>
<dbReference type="GO" id="GO:0044732">
    <property type="term" value="C:mitotic spindle pole body"/>
    <property type="evidence" value="ECO:0007669"/>
    <property type="project" value="TreeGrafter"/>
</dbReference>
<comment type="similarity">
    <text evidence="4">Belongs to the DASH complex DAD1 family.</text>
</comment>
<name>H2AV66_KAZAF</name>
<dbReference type="AlphaFoldDB" id="H2AV66"/>